<proteinExistence type="predicted"/>
<dbReference type="PROSITE" id="PS50181">
    <property type="entry name" value="FBOX"/>
    <property type="match status" value="1"/>
</dbReference>
<dbReference type="Proteomes" id="UP001567538">
    <property type="component" value="Unassembled WGS sequence"/>
</dbReference>
<dbReference type="PANTHER" id="PTHR31672">
    <property type="entry name" value="BNACNNG10540D PROTEIN"/>
    <property type="match status" value="1"/>
</dbReference>
<reference evidence="2 3" key="1">
    <citation type="submission" date="2024-06" db="EMBL/GenBank/DDBJ databases">
        <title>A chromosome level genome sequence of Diviner's sage (Salvia divinorum).</title>
        <authorList>
            <person name="Ford S.A."/>
            <person name="Ro D.-K."/>
            <person name="Ness R.W."/>
            <person name="Phillips M.A."/>
        </authorList>
    </citation>
    <scope>NUCLEOTIDE SEQUENCE [LARGE SCALE GENOMIC DNA]</scope>
    <source>
        <strain evidence="2">SAF-2024a</strain>
        <tissue evidence="2">Leaf</tissue>
    </source>
</reference>
<dbReference type="Pfam" id="PF07734">
    <property type="entry name" value="FBA_1"/>
    <property type="match status" value="1"/>
</dbReference>
<evidence type="ECO:0000259" key="1">
    <source>
        <dbReference type="PROSITE" id="PS50181"/>
    </source>
</evidence>
<accession>A0ABD1FPI1</accession>
<dbReference type="PANTHER" id="PTHR31672:SF13">
    <property type="entry name" value="F-BOX PROTEIN CPR30-LIKE"/>
    <property type="match status" value="1"/>
</dbReference>
<dbReference type="EMBL" id="JBEAFC010000014">
    <property type="protein sequence ID" value="KAL1533727.1"/>
    <property type="molecule type" value="Genomic_DNA"/>
</dbReference>
<dbReference type="SMART" id="SM00256">
    <property type="entry name" value="FBOX"/>
    <property type="match status" value="1"/>
</dbReference>
<evidence type="ECO:0000313" key="3">
    <source>
        <dbReference type="Proteomes" id="UP001567538"/>
    </source>
</evidence>
<dbReference type="InterPro" id="IPR036047">
    <property type="entry name" value="F-box-like_dom_sf"/>
</dbReference>
<sequence>MEQEDFFTILPSELTTDILSRLPLRSISIGKCVCKSWLNLLQSDDFVKSKIKTPSSLVRLTQVATNSTQCTTFEFEDEDEADVESHALRFHPITDFEIPLGNPVSKCEAQPANGLLLIHSSMERHIHVCNPITREYIDLCCPVEFSCYALSFGFGASKISGHYKVVCIDSSTYGTDAHCVYTLGTGTWRRLDPGPASGCTSIFHTYIVCNDNLHWTVYDSTPIFRICAFDLETECFSIFSPPAVDGRGINVNLNVLRDCLCLSYTLEDKVVIWLMKEYRVEESWTMEYQISIDIDCGFDYGRWNIIYVYLIKAFENGDVLMSLQRKCLIYYSNKTRTIRQVGMLRDGTSKNDDASAMIYTPSLFSLKNFGVENVISF</sequence>
<evidence type="ECO:0000313" key="2">
    <source>
        <dbReference type="EMBL" id="KAL1533727.1"/>
    </source>
</evidence>
<dbReference type="InterPro" id="IPR001810">
    <property type="entry name" value="F-box_dom"/>
</dbReference>
<feature type="domain" description="F-box" evidence="1">
    <location>
        <begin position="4"/>
        <end position="50"/>
    </location>
</feature>
<dbReference type="InterPro" id="IPR050796">
    <property type="entry name" value="SCF_F-box_component"/>
</dbReference>
<keyword evidence="3" id="KW-1185">Reference proteome</keyword>
<organism evidence="2 3">
    <name type="scientific">Salvia divinorum</name>
    <name type="common">Maria pastora</name>
    <name type="synonym">Diviner's sage</name>
    <dbReference type="NCBI Taxonomy" id="28513"/>
    <lineage>
        <taxon>Eukaryota</taxon>
        <taxon>Viridiplantae</taxon>
        <taxon>Streptophyta</taxon>
        <taxon>Embryophyta</taxon>
        <taxon>Tracheophyta</taxon>
        <taxon>Spermatophyta</taxon>
        <taxon>Magnoliopsida</taxon>
        <taxon>eudicotyledons</taxon>
        <taxon>Gunneridae</taxon>
        <taxon>Pentapetalae</taxon>
        <taxon>asterids</taxon>
        <taxon>lamiids</taxon>
        <taxon>Lamiales</taxon>
        <taxon>Lamiaceae</taxon>
        <taxon>Nepetoideae</taxon>
        <taxon>Mentheae</taxon>
        <taxon>Salviinae</taxon>
        <taxon>Salvia</taxon>
        <taxon>Salvia subgen. Calosphace</taxon>
    </lineage>
</organism>
<dbReference type="InterPro" id="IPR006527">
    <property type="entry name" value="F-box-assoc_dom_typ1"/>
</dbReference>
<name>A0ABD1FPI1_SALDI</name>
<dbReference type="InterPro" id="IPR011043">
    <property type="entry name" value="Gal_Oxase/kelch_b-propeller"/>
</dbReference>
<dbReference type="SUPFAM" id="SSF81383">
    <property type="entry name" value="F-box domain"/>
    <property type="match status" value="1"/>
</dbReference>
<dbReference type="SUPFAM" id="SSF50965">
    <property type="entry name" value="Galactose oxidase, central domain"/>
    <property type="match status" value="1"/>
</dbReference>
<dbReference type="Pfam" id="PF00646">
    <property type="entry name" value="F-box"/>
    <property type="match status" value="1"/>
</dbReference>
<dbReference type="AlphaFoldDB" id="A0ABD1FPI1"/>
<dbReference type="InterPro" id="IPR017451">
    <property type="entry name" value="F-box-assoc_interact_dom"/>
</dbReference>
<protein>
    <submittedName>
        <fullName evidence="2">F-box protein-like protein</fullName>
    </submittedName>
</protein>
<dbReference type="NCBIfam" id="TIGR01640">
    <property type="entry name" value="F_box_assoc_1"/>
    <property type="match status" value="1"/>
</dbReference>
<gene>
    <name evidence="2" type="ORF">AAHA92_33576</name>
</gene>
<comment type="caution">
    <text evidence="2">The sequence shown here is derived from an EMBL/GenBank/DDBJ whole genome shotgun (WGS) entry which is preliminary data.</text>
</comment>
<dbReference type="Gene3D" id="1.20.1280.50">
    <property type="match status" value="1"/>
</dbReference>